<proteinExistence type="predicted"/>
<accession>A0ABR4C5Y7</accession>
<dbReference type="PANTHER" id="PTHR37984:SF5">
    <property type="entry name" value="PROTEIN NYNRIN-LIKE"/>
    <property type="match status" value="1"/>
</dbReference>
<name>A0ABR4C5Y7_9HELO</name>
<evidence type="ECO:0000259" key="1">
    <source>
        <dbReference type="Pfam" id="PF17921"/>
    </source>
</evidence>
<dbReference type="EMBL" id="JAZHXI010000013">
    <property type="protein sequence ID" value="KAL2064508.1"/>
    <property type="molecule type" value="Genomic_DNA"/>
</dbReference>
<keyword evidence="3" id="KW-1185">Reference proteome</keyword>
<dbReference type="InterPro" id="IPR041588">
    <property type="entry name" value="Integrase_H2C2"/>
</dbReference>
<dbReference type="InterPro" id="IPR036397">
    <property type="entry name" value="RNaseH_sf"/>
</dbReference>
<evidence type="ECO:0000313" key="3">
    <source>
        <dbReference type="Proteomes" id="UP001595075"/>
    </source>
</evidence>
<sequence length="322" mass="37853">MAPRAYIPTKEIRDIHGSPLSRIEFLSDFNFQIIYTPGKDNAKADILSRREQDLEERERLKLNSRSRILLSPDRLDPRINKELAIAYINSLPAILPISTYESDTLDIRNSSELIEELKQDNRQNFKDERQSLNDGFSVSDGLLLYRGRIYVQRNTPLYIRLISEIHDQVSSAHPNGKKTYQLLALQYHWYGIQADCVRYTRNCRPCQYSHPKMTKQQGFLYLLPVPAYPMQHLCMDYKDFPMDRHGFDRILVFIDRLGKDSVTIPCHQDIDARQTANEFCRIIGVKIKLLTAYHKQTDGQTEIMNRYIDQRLRPFVNYYQDN</sequence>
<feature type="domain" description="Integrase zinc-binding" evidence="1">
    <location>
        <begin position="160"/>
        <end position="211"/>
    </location>
</feature>
<dbReference type="Gene3D" id="1.10.340.70">
    <property type="match status" value="1"/>
</dbReference>
<gene>
    <name evidence="2" type="ORF">VTL71DRAFT_3645</name>
</gene>
<protein>
    <recommendedName>
        <fullName evidence="1">Integrase zinc-binding domain-containing protein</fullName>
    </recommendedName>
</protein>
<comment type="caution">
    <text evidence="2">The sequence shown here is derived from an EMBL/GenBank/DDBJ whole genome shotgun (WGS) entry which is preliminary data.</text>
</comment>
<dbReference type="SUPFAM" id="SSF53098">
    <property type="entry name" value="Ribonuclease H-like"/>
    <property type="match status" value="1"/>
</dbReference>
<organism evidence="2 3">
    <name type="scientific">Oculimacula yallundae</name>
    <dbReference type="NCBI Taxonomy" id="86028"/>
    <lineage>
        <taxon>Eukaryota</taxon>
        <taxon>Fungi</taxon>
        <taxon>Dikarya</taxon>
        <taxon>Ascomycota</taxon>
        <taxon>Pezizomycotina</taxon>
        <taxon>Leotiomycetes</taxon>
        <taxon>Helotiales</taxon>
        <taxon>Ploettnerulaceae</taxon>
        <taxon>Oculimacula</taxon>
    </lineage>
</organism>
<dbReference type="Pfam" id="PF17921">
    <property type="entry name" value="Integrase_H2C2"/>
    <property type="match status" value="1"/>
</dbReference>
<dbReference type="InterPro" id="IPR012337">
    <property type="entry name" value="RNaseH-like_sf"/>
</dbReference>
<dbReference type="PANTHER" id="PTHR37984">
    <property type="entry name" value="PROTEIN CBG26694"/>
    <property type="match status" value="1"/>
</dbReference>
<evidence type="ECO:0000313" key="2">
    <source>
        <dbReference type="EMBL" id="KAL2064508.1"/>
    </source>
</evidence>
<reference evidence="2 3" key="1">
    <citation type="journal article" date="2024" name="Commun. Biol.">
        <title>Comparative genomic analysis of thermophilic fungi reveals convergent evolutionary adaptations and gene losses.</title>
        <authorList>
            <person name="Steindorff A.S."/>
            <person name="Aguilar-Pontes M.V."/>
            <person name="Robinson A.J."/>
            <person name="Andreopoulos B."/>
            <person name="LaButti K."/>
            <person name="Kuo A."/>
            <person name="Mondo S."/>
            <person name="Riley R."/>
            <person name="Otillar R."/>
            <person name="Haridas S."/>
            <person name="Lipzen A."/>
            <person name="Grimwood J."/>
            <person name="Schmutz J."/>
            <person name="Clum A."/>
            <person name="Reid I.D."/>
            <person name="Moisan M.C."/>
            <person name="Butler G."/>
            <person name="Nguyen T.T.M."/>
            <person name="Dewar K."/>
            <person name="Conant G."/>
            <person name="Drula E."/>
            <person name="Henrissat B."/>
            <person name="Hansel C."/>
            <person name="Singer S."/>
            <person name="Hutchinson M.I."/>
            <person name="de Vries R.P."/>
            <person name="Natvig D.O."/>
            <person name="Powell A.J."/>
            <person name="Tsang A."/>
            <person name="Grigoriev I.V."/>
        </authorList>
    </citation>
    <scope>NUCLEOTIDE SEQUENCE [LARGE SCALE GENOMIC DNA]</scope>
    <source>
        <strain evidence="2 3">CBS 494.80</strain>
    </source>
</reference>
<dbReference type="Proteomes" id="UP001595075">
    <property type="component" value="Unassembled WGS sequence"/>
</dbReference>
<dbReference type="Gene3D" id="3.30.420.10">
    <property type="entry name" value="Ribonuclease H-like superfamily/Ribonuclease H"/>
    <property type="match status" value="1"/>
</dbReference>
<dbReference type="InterPro" id="IPR050951">
    <property type="entry name" value="Retrovirus_Pol_polyprotein"/>
</dbReference>